<gene>
    <name evidence="2" type="ORF">RIF29_29964</name>
</gene>
<dbReference type="Proteomes" id="UP001372338">
    <property type="component" value="Unassembled WGS sequence"/>
</dbReference>
<feature type="compositionally biased region" description="Low complexity" evidence="1">
    <location>
        <begin position="35"/>
        <end position="49"/>
    </location>
</feature>
<name>A0AAN9EFZ6_CROPI</name>
<protein>
    <submittedName>
        <fullName evidence="2">Uncharacterized protein</fullName>
    </submittedName>
</protein>
<dbReference type="EMBL" id="JAYWIO010000006">
    <property type="protein sequence ID" value="KAK7256513.1"/>
    <property type="molecule type" value="Genomic_DNA"/>
</dbReference>
<evidence type="ECO:0000256" key="1">
    <source>
        <dbReference type="SAM" id="MobiDB-lite"/>
    </source>
</evidence>
<comment type="caution">
    <text evidence="2">The sequence shown here is derived from an EMBL/GenBank/DDBJ whole genome shotgun (WGS) entry which is preliminary data.</text>
</comment>
<feature type="region of interest" description="Disordered" evidence="1">
    <location>
        <begin position="35"/>
        <end position="61"/>
    </location>
</feature>
<evidence type="ECO:0000313" key="3">
    <source>
        <dbReference type="Proteomes" id="UP001372338"/>
    </source>
</evidence>
<feature type="region of interest" description="Disordered" evidence="1">
    <location>
        <begin position="222"/>
        <end position="269"/>
    </location>
</feature>
<sequence>MDSNSKFPLSASLSPLPPLLSIRAPLTLHDYSDSDSYSYFEGEGSSPSPSEEDEGSPPPPTLRVMLVAHLSTLRFVAPYNMYFNRDKTVQSRHHVNTSPIIATVTNFTSHDAYVMLGCLCLTRYMVRIDKNEVEDDTHVAEETVMVDDVANINTTSDDIEATNRTLERSEAKVKSSCRNFEEVKIEELNEGMLKLTDAIYEDAQNLNAGLEREKVEIERQQVRTTHNEEQQEVPKQVITNIGPSPSEVMDESKMEAEETEFEEEKRQGI</sequence>
<evidence type="ECO:0000313" key="2">
    <source>
        <dbReference type="EMBL" id="KAK7256513.1"/>
    </source>
</evidence>
<reference evidence="2 3" key="1">
    <citation type="submission" date="2024-01" db="EMBL/GenBank/DDBJ databases">
        <title>The genomes of 5 underutilized Papilionoideae crops provide insights into root nodulation and disease resistanc.</title>
        <authorList>
            <person name="Yuan L."/>
        </authorList>
    </citation>
    <scope>NUCLEOTIDE SEQUENCE [LARGE SCALE GENOMIC DNA]</scope>
    <source>
        <strain evidence="2">ZHUSHIDOU_FW_LH</strain>
        <tissue evidence="2">Leaf</tissue>
    </source>
</reference>
<dbReference type="AlphaFoldDB" id="A0AAN9EFZ6"/>
<proteinExistence type="predicted"/>
<keyword evidence="3" id="KW-1185">Reference proteome</keyword>
<accession>A0AAN9EFZ6</accession>
<organism evidence="2 3">
    <name type="scientific">Crotalaria pallida</name>
    <name type="common">Smooth rattlebox</name>
    <name type="synonym">Crotalaria striata</name>
    <dbReference type="NCBI Taxonomy" id="3830"/>
    <lineage>
        <taxon>Eukaryota</taxon>
        <taxon>Viridiplantae</taxon>
        <taxon>Streptophyta</taxon>
        <taxon>Embryophyta</taxon>
        <taxon>Tracheophyta</taxon>
        <taxon>Spermatophyta</taxon>
        <taxon>Magnoliopsida</taxon>
        <taxon>eudicotyledons</taxon>
        <taxon>Gunneridae</taxon>
        <taxon>Pentapetalae</taxon>
        <taxon>rosids</taxon>
        <taxon>fabids</taxon>
        <taxon>Fabales</taxon>
        <taxon>Fabaceae</taxon>
        <taxon>Papilionoideae</taxon>
        <taxon>50 kb inversion clade</taxon>
        <taxon>genistoids sensu lato</taxon>
        <taxon>core genistoids</taxon>
        <taxon>Crotalarieae</taxon>
        <taxon>Crotalaria</taxon>
    </lineage>
</organism>